<protein>
    <recommendedName>
        <fullName evidence="4">Protein kinase domain-containing protein</fullName>
    </recommendedName>
</protein>
<accession>A0A4W5QJT7</accession>
<dbReference type="AlphaFoldDB" id="A0A4W5QJT7"/>
<organism evidence="2 3">
    <name type="scientific">Hucho hucho</name>
    <name type="common">huchen</name>
    <dbReference type="NCBI Taxonomy" id="62062"/>
    <lineage>
        <taxon>Eukaryota</taxon>
        <taxon>Metazoa</taxon>
        <taxon>Chordata</taxon>
        <taxon>Craniata</taxon>
        <taxon>Vertebrata</taxon>
        <taxon>Euteleostomi</taxon>
        <taxon>Actinopterygii</taxon>
        <taxon>Neopterygii</taxon>
        <taxon>Teleostei</taxon>
        <taxon>Protacanthopterygii</taxon>
        <taxon>Salmoniformes</taxon>
        <taxon>Salmonidae</taxon>
        <taxon>Salmoninae</taxon>
        <taxon>Hucho</taxon>
    </lineage>
</organism>
<feature type="region of interest" description="Disordered" evidence="1">
    <location>
        <begin position="1"/>
        <end position="26"/>
    </location>
</feature>
<evidence type="ECO:0008006" key="4">
    <source>
        <dbReference type="Google" id="ProtNLM"/>
    </source>
</evidence>
<reference evidence="2" key="3">
    <citation type="submission" date="2025-09" db="UniProtKB">
        <authorList>
            <consortium name="Ensembl"/>
        </authorList>
    </citation>
    <scope>IDENTIFICATION</scope>
</reference>
<sequence>MNAHRCGKPTKKRDPDRSKKRQPKDVGSCLLGCSLQCRTPMCGAFSEVVLAQERSTGKMFAVKCIPKKALKGKESSIENEITVLRKYVSHLPSPP</sequence>
<reference evidence="2" key="2">
    <citation type="submission" date="2025-08" db="UniProtKB">
        <authorList>
            <consortium name="Ensembl"/>
        </authorList>
    </citation>
    <scope>IDENTIFICATION</scope>
</reference>
<dbReference type="InterPro" id="IPR011009">
    <property type="entry name" value="Kinase-like_dom_sf"/>
</dbReference>
<keyword evidence="3" id="KW-1185">Reference proteome</keyword>
<feature type="compositionally biased region" description="Basic residues" evidence="1">
    <location>
        <begin position="1"/>
        <end position="11"/>
    </location>
</feature>
<dbReference type="SUPFAM" id="SSF56112">
    <property type="entry name" value="Protein kinase-like (PK-like)"/>
    <property type="match status" value="1"/>
</dbReference>
<evidence type="ECO:0000313" key="3">
    <source>
        <dbReference type="Proteomes" id="UP000314982"/>
    </source>
</evidence>
<proteinExistence type="predicted"/>
<dbReference type="GeneTree" id="ENSGT00970000198437"/>
<dbReference type="STRING" id="62062.ENSHHUP00000077826"/>
<dbReference type="Proteomes" id="UP000314982">
    <property type="component" value="Unassembled WGS sequence"/>
</dbReference>
<evidence type="ECO:0000313" key="2">
    <source>
        <dbReference type="Ensembl" id="ENSHHUP00000077826.1"/>
    </source>
</evidence>
<evidence type="ECO:0000256" key="1">
    <source>
        <dbReference type="SAM" id="MobiDB-lite"/>
    </source>
</evidence>
<reference evidence="3" key="1">
    <citation type="submission" date="2018-06" db="EMBL/GenBank/DDBJ databases">
        <title>Genome assembly of Danube salmon.</title>
        <authorList>
            <person name="Macqueen D.J."/>
            <person name="Gundappa M.K."/>
        </authorList>
    </citation>
    <scope>NUCLEOTIDE SEQUENCE [LARGE SCALE GENOMIC DNA]</scope>
</reference>
<name>A0A4W5QJT7_9TELE</name>
<dbReference type="Gene3D" id="3.30.200.20">
    <property type="entry name" value="Phosphorylase Kinase, domain 1"/>
    <property type="match status" value="1"/>
</dbReference>
<dbReference type="Ensembl" id="ENSHHUT00000080347.1">
    <property type="protein sequence ID" value="ENSHHUP00000077826.1"/>
    <property type="gene ID" value="ENSHHUG00000045441.1"/>
</dbReference>